<feature type="compositionally biased region" description="Basic and acidic residues" evidence="1">
    <location>
        <begin position="42"/>
        <end position="66"/>
    </location>
</feature>
<dbReference type="InterPro" id="IPR052025">
    <property type="entry name" value="Xyloglucanase_GH74"/>
</dbReference>
<dbReference type="Pfam" id="PF18962">
    <property type="entry name" value="Por_Secre_tail"/>
    <property type="match status" value="1"/>
</dbReference>
<accession>A0ABY4CYT4</accession>
<organism evidence="3 4">
    <name type="scientific">Hymenobacter tibetensis</name>
    <dbReference type="NCBI Taxonomy" id="497967"/>
    <lineage>
        <taxon>Bacteria</taxon>
        <taxon>Pseudomonadati</taxon>
        <taxon>Bacteroidota</taxon>
        <taxon>Cytophagia</taxon>
        <taxon>Cytophagales</taxon>
        <taxon>Hymenobacteraceae</taxon>
        <taxon>Hymenobacter</taxon>
    </lineage>
</organism>
<proteinExistence type="predicted"/>
<dbReference type="EMBL" id="CP094669">
    <property type="protein sequence ID" value="UOG74679.1"/>
    <property type="molecule type" value="Genomic_DNA"/>
</dbReference>
<gene>
    <name evidence="3" type="ORF">MTX78_21490</name>
</gene>
<dbReference type="RefSeq" id="WP_243798212.1">
    <property type="nucleotide sequence ID" value="NZ_CP094669.1"/>
</dbReference>
<dbReference type="PANTHER" id="PTHR43739">
    <property type="entry name" value="XYLOGLUCANASE (EUROFUNG)"/>
    <property type="match status" value="1"/>
</dbReference>
<feature type="region of interest" description="Disordered" evidence="1">
    <location>
        <begin position="30"/>
        <end position="66"/>
    </location>
</feature>
<protein>
    <submittedName>
        <fullName evidence="3">T9SS type A sorting domain-containing protein</fullName>
    </submittedName>
</protein>
<evidence type="ECO:0000313" key="4">
    <source>
        <dbReference type="Proteomes" id="UP000831113"/>
    </source>
</evidence>
<evidence type="ECO:0000256" key="1">
    <source>
        <dbReference type="SAM" id="MobiDB-lite"/>
    </source>
</evidence>
<keyword evidence="4" id="KW-1185">Reference proteome</keyword>
<sequence>MMRKLLGPRGRQLVLGLATTGTLAGGAWWWQQQPEKAGTPQELRDAREREEEEEGKAGEDRPDLAIEQEIARTMDPATGTVPRERLVEAQQYAQKLVAERANQRPSSGSLALTQWAERGPSNVGGRTRALLVDAGDPSGNTVWCGSVGGGLWKTTNGLNPNATWQSVDNFFSNLAVTTLAADPRNPDVMYFGTGEGFLNADAIRGEGIWKSTNHGQTWAQLPTTNGVNFQYVQKLLVHPTNGDLYAGTRAGLFRSSNGGTTWTKVLGAGLGALADRIADIEIAADGKLFVTAGIGQTDGIYRSPSGDANSWTKLNTLMNSGLPTTGYERIELACAPSRARRVYAIMESSTTGGVLNLYRSDDGGETWVTMTLPGGNTTALASSQAWYDLLAGVSPTNPDLIYVGGLDVFRSSTAADDPVIWTKVSNWTANRSAAGYLHADHHAIAFATPDICYFGNDGGVSVTLNAAVESPATPVFSTRLNGLNITQFYAVATHPTNANYFLAGSQDNGTQRFNGPGLVGTTSATGGDGGFCFIDEDEPQYQFTSYVYAQYARSTNGGTSFGNFNAISSTLGSFINPTDYDSRSNAMFGGYGANQMFRWLNAPTTATSTATAIALPGAGNVTHVTVSPGVLDRVYVGTNSGKVLRVDSVQNVAPRAPRVTEIRGPVTPSASVSCVAVDRTNEQHLVVTYSNYGVNSVWETTNGGTTWRSVEGNLPDMPIRWALFDPADGTRIMLATELGVWGSDNLAANTVAWQPINMGLANVRVDMLRIRNSDKQVVAATHGRGIYTTEALRILNTRGKAAVASTFVRSAYPNPFRETLNITLDRPAAAGTSLTLTDMQGRVVYRSAVRTAASQFAVQAPTTLAAGAYVLTVKGNGQTATQRVVKQ</sequence>
<dbReference type="InterPro" id="IPR026444">
    <property type="entry name" value="Secre_tail"/>
</dbReference>
<dbReference type="Proteomes" id="UP000831113">
    <property type="component" value="Chromosome"/>
</dbReference>
<name>A0ABY4CYT4_9BACT</name>
<reference evidence="3 4" key="1">
    <citation type="submission" date="2022-03" db="EMBL/GenBank/DDBJ databases">
        <title>Hymenobactersp. isolated from the air.</title>
        <authorList>
            <person name="Won M."/>
            <person name="Kwon S.-W."/>
        </authorList>
    </citation>
    <scope>NUCLEOTIDE SEQUENCE [LARGE SCALE GENOMIC DNA]</scope>
    <source>
        <strain evidence="3 4">KACC 21982</strain>
    </source>
</reference>
<evidence type="ECO:0000259" key="2">
    <source>
        <dbReference type="Pfam" id="PF18962"/>
    </source>
</evidence>
<dbReference type="PANTHER" id="PTHR43739:SF5">
    <property type="entry name" value="EXO-ALPHA-SIALIDASE"/>
    <property type="match status" value="1"/>
</dbReference>
<dbReference type="SUPFAM" id="SSF110296">
    <property type="entry name" value="Oligoxyloglucan reducing end-specific cellobiohydrolase"/>
    <property type="match status" value="2"/>
</dbReference>
<dbReference type="NCBIfam" id="TIGR04183">
    <property type="entry name" value="Por_Secre_tail"/>
    <property type="match status" value="1"/>
</dbReference>
<feature type="domain" description="Secretion system C-terminal sorting" evidence="2">
    <location>
        <begin position="812"/>
        <end position="885"/>
    </location>
</feature>
<evidence type="ECO:0000313" key="3">
    <source>
        <dbReference type="EMBL" id="UOG74679.1"/>
    </source>
</evidence>
<dbReference type="InterPro" id="IPR015943">
    <property type="entry name" value="WD40/YVTN_repeat-like_dom_sf"/>
</dbReference>
<dbReference type="Gene3D" id="2.130.10.10">
    <property type="entry name" value="YVTN repeat-like/Quinoprotein amine dehydrogenase"/>
    <property type="match status" value="3"/>
</dbReference>